<comment type="subcellular location">
    <subcellularLocation>
        <location evidence="1">Membrane</location>
    </subcellularLocation>
</comment>
<dbReference type="SUPFAM" id="SSF56601">
    <property type="entry name" value="beta-lactamase/transpeptidase-like"/>
    <property type="match status" value="1"/>
</dbReference>
<evidence type="ECO:0000313" key="6">
    <source>
        <dbReference type="EMBL" id="QDT17152.1"/>
    </source>
</evidence>
<dbReference type="AlphaFoldDB" id="A0A517PCQ2"/>
<dbReference type="InterPro" id="IPR050515">
    <property type="entry name" value="Beta-lactam/transpept"/>
</dbReference>
<dbReference type="Gene3D" id="3.90.1310.10">
    <property type="entry name" value="Penicillin-binding protein 2a (Domain 2)"/>
    <property type="match status" value="1"/>
</dbReference>
<proteinExistence type="predicted"/>
<evidence type="ECO:0000313" key="7">
    <source>
        <dbReference type="Proteomes" id="UP000318741"/>
    </source>
</evidence>
<keyword evidence="2" id="KW-0378">Hydrolase</keyword>
<dbReference type="Pfam" id="PF03717">
    <property type="entry name" value="PBP_dimer"/>
    <property type="match status" value="1"/>
</dbReference>
<dbReference type="PANTHER" id="PTHR30627:SF1">
    <property type="entry name" value="PEPTIDOGLYCAN D,D-TRANSPEPTIDASE FTSI"/>
    <property type="match status" value="1"/>
</dbReference>
<evidence type="ECO:0000256" key="3">
    <source>
        <dbReference type="ARBA" id="ARBA00023136"/>
    </source>
</evidence>
<evidence type="ECO:0000256" key="2">
    <source>
        <dbReference type="ARBA" id="ARBA00022645"/>
    </source>
</evidence>
<gene>
    <name evidence="6" type="primary">ftsI</name>
    <name evidence="6" type="ORF">CA12_32640</name>
</gene>
<dbReference type="GO" id="GO:0005886">
    <property type="term" value="C:plasma membrane"/>
    <property type="evidence" value="ECO:0007669"/>
    <property type="project" value="TreeGrafter"/>
</dbReference>
<dbReference type="InterPro" id="IPR005311">
    <property type="entry name" value="PBP_dimer"/>
</dbReference>
<feature type="domain" description="Penicillin-binding protein transpeptidase" evidence="4">
    <location>
        <begin position="247"/>
        <end position="546"/>
    </location>
</feature>
<dbReference type="InterPro" id="IPR036138">
    <property type="entry name" value="PBP_dimer_sf"/>
</dbReference>
<sequence length="577" mass="61118">MPAPPRLRETAAFLGLAAFAAAIAVRLAVLAIGGGESLAATAVRQRQVETTLPARPGDLLDRHGRLLATTVTADSLYLVPRAIPAEEIAACCATLAEAIDADAADLEQKIRERPDGWFLWVRRRLDEDTAGRVRDLALPDEWWGFRAEYRRRTPLGRVGGSVVGLRNLDGRGVNGMERVLDARLRGVPGVRTSVRDARGASRAVLENRSRPPVPGEDVALTIDAAIQRFAEAELDHVQAEFAPVWSCLLITDPHTGETLAAASRPAFDPENLAGLPPAAWTHHAFGTPFEPGSTVKPLFVGAALAEGFATVDETIDCENGRWQVPGTGRLLRDVARRGALTPGEILIHSSNIGVAKLAGRMGNATLHRIAATYGFGRPVGANLPGPAAGSLRPLEGWDDYSTQSVPIGHELTVTAAHLAAAHGALANGGTLLPLTLVRGGRPPVASRVLPREWADWLVAGPLAAVVEEGTARRTRGDDYRLFGKTGTAQLWDAEAGRYAEDRTTASAVIGGPVRAPRLLAVCVVHDPQGETRGGGSVAAPAAANVLRFGLRRLRVAGDAAPLPSPVTARDADRRPVR</sequence>
<dbReference type="PANTHER" id="PTHR30627">
    <property type="entry name" value="PEPTIDOGLYCAN D,D-TRANSPEPTIDASE"/>
    <property type="match status" value="1"/>
</dbReference>
<keyword evidence="2" id="KW-0645">Protease</keyword>
<dbReference type="KEGG" id="acaf:CA12_32640"/>
<protein>
    <submittedName>
        <fullName evidence="6">Peptidoglycan D,D-transpeptidase FtsI</fullName>
    </submittedName>
</protein>
<dbReference type="GO" id="GO:0071555">
    <property type="term" value="P:cell wall organization"/>
    <property type="evidence" value="ECO:0007669"/>
    <property type="project" value="TreeGrafter"/>
</dbReference>
<feature type="domain" description="Penicillin-binding protein dimerisation" evidence="5">
    <location>
        <begin position="53"/>
        <end position="200"/>
    </location>
</feature>
<dbReference type="Gene3D" id="3.40.710.10">
    <property type="entry name" value="DD-peptidase/beta-lactamase superfamily"/>
    <property type="match status" value="1"/>
</dbReference>
<keyword evidence="7" id="KW-1185">Reference proteome</keyword>
<organism evidence="6 7">
    <name type="scientific">Alienimonas californiensis</name>
    <dbReference type="NCBI Taxonomy" id="2527989"/>
    <lineage>
        <taxon>Bacteria</taxon>
        <taxon>Pseudomonadati</taxon>
        <taxon>Planctomycetota</taxon>
        <taxon>Planctomycetia</taxon>
        <taxon>Planctomycetales</taxon>
        <taxon>Planctomycetaceae</taxon>
        <taxon>Alienimonas</taxon>
    </lineage>
</organism>
<evidence type="ECO:0000256" key="1">
    <source>
        <dbReference type="ARBA" id="ARBA00004370"/>
    </source>
</evidence>
<accession>A0A517PCQ2</accession>
<dbReference type="Gene3D" id="3.30.450.330">
    <property type="match status" value="1"/>
</dbReference>
<reference evidence="6 7" key="1">
    <citation type="submission" date="2019-02" db="EMBL/GenBank/DDBJ databases">
        <title>Deep-cultivation of Planctomycetes and their phenomic and genomic characterization uncovers novel biology.</title>
        <authorList>
            <person name="Wiegand S."/>
            <person name="Jogler M."/>
            <person name="Boedeker C."/>
            <person name="Pinto D."/>
            <person name="Vollmers J."/>
            <person name="Rivas-Marin E."/>
            <person name="Kohn T."/>
            <person name="Peeters S.H."/>
            <person name="Heuer A."/>
            <person name="Rast P."/>
            <person name="Oberbeckmann S."/>
            <person name="Bunk B."/>
            <person name="Jeske O."/>
            <person name="Meyerdierks A."/>
            <person name="Storesund J.E."/>
            <person name="Kallscheuer N."/>
            <person name="Luecker S."/>
            <person name="Lage O.M."/>
            <person name="Pohl T."/>
            <person name="Merkel B.J."/>
            <person name="Hornburger P."/>
            <person name="Mueller R.-W."/>
            <person name="Bruemmer F."/>
            <person name="Labrenz M."/>
            <person name="Spormann A.M."/>
            <person name="Op den Camp H."/>
            <person name="Overmann J."/>
            <person name="Amann R."/>
            <person name="Jetten M.S.M."/>
            <person name="Mascher T."/>
            <person name="Medema M.H."/>
            <person name="Devos D.P."/>
            <person name="Kaster A.-K."/>
            <person name="Ovreas L."/>
            <person name="Rohde M."/>
            <person name="Galperin M.Y."/>
            <person name="Jogler C."/>
        </authorList>
    </citation>
    <scope>NUCLEOTIDE SEQUENCE [LARGE SCALE GENOMIC DNA]</scope>
    <source>
        <strain evidence="6 7">CA12</strain>
    </source>
</reference>
<keyword evidence="3" id="KW-0472">Membrane</keyword>
<dbReference type="Pfam" id="PF00905">
    <property type="entry name" value="Transpeptidase"/>
    <property type="match status" value="1"/>
</dbReference>
<dbReference type="OrthoDB" id="9770103at2"/>
<dbReference type="InterPro" id="IPR012338">
    <property type="entry name" value="Beta-lactam/transpept-like"/>
</dbReference>
<dbReference type="Proteomes" id="UP000318741">
    <property type="component" value="Chromosome"/>
</dbReference>
<keyword evidence="2" id="KW-0121">Carboxypeptidase</keyword>
<evidence type="ECO:0000259" key="4">
    <source>
        <dbReference type="Pfam" id="PF00905"/>
    </source>
</evidence>
<dbReference type="InterPro" id="IPR001460">
    <property type="entry name" value="PCN-bd_Tpept"/>
</dbReference>
<dbReference type="GO" id="GO:0008658">
    <property type="term" value="F:penicillin binding"/>
    <property type="evidence" value="ECO:0007669"/>
    <property type="project" value="InterPro"/>
</dbReference>
<evidence type="ECO:0000259" key="5">
    <source>
        <dbReference type="Pfam" id="PF03717"/>
    </source>
</evidence>
<name>A0A517PCQ2_9PLAN</name>
<dbReference type="SUPFAM" id="SSF56519">
    <property type="entry name" value="Penicillin binding protein dimerisation domain"/>
    <property type="match status" value="1"/>
</dbReference>
<dbReference type="RefSeq" id="WP_145360052.1">
    <property type="nucleotide sequence ID" value="NZ_CP036265.1"/>
</dbReference>
<dbReference type="EMBL" id="CP036265">
    <property type="protein sequence ID" value="QDT17152.1"/>
    <property type="molecule type" value="Genomic_DNA"/>
</dbReference>